<dbReference type="EMBL" id="SLXP01000003">
    <property type="protein sequence ID" value="TCP42283.1"/>
    <property type="molecule type" value="Genomic_DNA"/>
</dbReference>
<evidence type="ECO:0000259" key="2">
    <source>
        <dbReference type="Pfam" id="PF04453"/>
    </source>
</evidence>
<comment type="caution">
    <text evidence="3">The sequence shown here is derived from an EMBL/GenBank/DDBJ whole genome shotgun (WGS) entry which is preliminary data.</text>
</comment>
<protein>
    <recommendedName>
        <fullName evidence="1">LPS-assembly protein LptD</fullName>
    </recommendedName>
</protein>
<keyword evidence="4" id="KW-1185">Reference proteome</keyword>
<evidence type="ECO:0000256" key="1">
    <source>
        <dbReference type="HAMAP-Rule" id="MF_01411"/>
    </source>
</evidence>
<dbReference type="HAMAP" id="MF_01411">
    <property type="entry name" value="LPS_assembly_LptD"/>
    <property type="match status" value="1"/>
</dbReference>
<dbReference type="RefSeq" id="WP_132461422.1">
    <property type="nucleotide sequence ID" value="NZ_SLXP01000003.1"/>
</dbReference>
<dbReference type="PANTHER" id="PTHR30189">
    <property type="entry name" value="LPS-ASSEMBLY PROTEIN"/>
    <property type="match status" value="1"/>
</dbReference>
<dbReference type="InterPro" id="IPR007543">
    <property type="entry name" value="LptD_C"/>
</dbReference>
<evidence type="ECO:0000313" key="4">
    <source>
        <dbReference type="Proteomes" id="UP000294835"/>
    </source>
</evidence>
<feature type="domain" description="LptD C-terminal" evidence="2">
    <location>
        <begin position="287"/>
        <end position="613"/>
    </location>
</feature>
<dbReference type="OrthoDB" id="9760225at2"/>
<dbReference type="AlphaFoldDB" id="A0A4R2Q106"/>
<keyword evidence="1" id="KW-0472">Membrane</keyword>
<comment type="subunit">
    <text evidence="1">Component of the lipopolysaccharide transport and assembly complex.</text>
</comment>
<comment type="function">
    <text evidence="1">Involved in the assembly of lipopolysaccharide (LPS) at the surface of the outer membrane.</text>
</comment>
<feature type="chain" id="PRO_5021058416" description="LPS-assembly protein LptD" evidence="1">
    <location>
        <begin position="19"/>
        <end position="725"/>
    </location>
</feature>
<dbReference type="GO" id="GO:0015920">
    <property type="term" value="P:lipopolysaccharide transport"/>
    <property type="evidence" value="ECO:0007669"/>
    <property type="project" value="InterPro"/>
</dbReference>
<dbReference type="InterPro" id="IPR020889">
    <property type="entry name" value="LipoPS_assembly_LptD"/>
</dbReference>
<comment type="caution">
    <text evidence="1">Lacks conserved residue(s) required for the propagation of feature annotation.</text>
</comment>
<sequence precursor="true">MRRLSAPFAIMAAALAAAGPDLPGAAYGQGLRAEAPAEQPPAATLIADRVSVGELNQLIAEGNVEVLYGEARLSASRVVYDRQGERLSIEGPITLTTGPETVLVADSAELSPDLTEGILRSARMVLNRQLQIAAADIQRIAGRYNRLDRTVASACRVCSESEVPLWQIRARRIIQDQQELQLYFDHARLEVMGVPVFYLPRLRVPDPALKRATGFLTPSIRVTDQLGTGVKIPYFFTLGDHQDLLLTPYVSTGQTRTLELRYRRAFRNGDMEVNAAVSRDDLEPGETRYYLFAEGGFDLPKDFRLDFGIQGVSDTSYLLDYGYDDTDRLESELSLTRVRRDQLFAGDLIYYHTLRDSESNQTIPFLIGEVSYTRRVEPAAIGGIANLTFSADGFQRRLNDSSGDGLDMARVSAEFDWRRDWVLNNGMVLATEAALDIDHFRVTDDAVYEGSSTRTMPAALVELRWPLVKSGADGVTHVLEPVVQLAWSREEDSDTPNEDSVLVEFDEANLFSLTRFAGEDAREAGLRANLGVGWTRYDPAGWSLALTVGRIWREEDLGQFSEGSGLDGSSSDWLAAVQLDLPGNFSLSNRALFDDGFDVTRNDLRIDWDTDRVELSSSLLWADANVDEDRNEDQADWVMDAAYEFRPNWIGKADWRYDFVADEATRAGIGLEYRNECVTVDLSLSRRFTSSTSVEPSTDFGLTVSLAGFGAKGDGARRARRCARF</sequence>
<accession>A0A4R2Q106</accession>
<dbReference type="PANTHER" id="PTHR30189:SF1">
    <property type="entry name" value="LPS-ASSEMBLY PROTEIN LPTD"/>
    <property type="match status" value="1"/>
</dbReference>
<dbReference type="Pfam" id="PF04453">
    <property type="entry name" value="LptD"/>
    <property type="match status" value="1"/>
</dbReference>
<keyword evidence="1" id="KW-0998">Cell outer membrane</keyword>
<feature type="signal peptide" evidence="1">
    <location>
        <begin position="1"/>
        <end position="18"/>
    </location>
</feature>
<comment type="subcellular location">
    <subcellularLocation>
        <location evidence="1">Cell outer membrane</location>
    </subcellularLocation>
</comment>
<keyword evidence="1" id="KW-0732">Signal</keyword>
<dbReference type="InterPro" id="IPR050218">
    <property type="entry name" value="LptD"/>
</dbReference>
<reference evidence="3 4" key="1">
    <citation type="submission" date="2019-03" db="EMBL/GenBank/DDBJ databases">
        <title>Genomic Encyclopedia of Type Strains, Phase IV (KMG-IV): sequencing the most valuable type-strain genomes for metagenomic binning, comparative biology and taxonomic classification.</title>
        <authorList>
            <person name="Goeker M."/>
        </authorList>
    </citation>
    <scope>NUCLEOTIDE SEQUENCE [LARGE SCALE GENOMIC DNA]</scope>
    <source>
        <strain evidence="3 4">DSM 18063</strain>
    </source>
</reference>
<dbReference type="Proteomes" id="UP000294835">
    <property type="component" value="Unassembled WGS sequence"/>
</dbReference>
<dbReference type="GO" id="GO:1990351">
    <property type="term" value="C:transporter complex"/>
    <property type="evidence" value="ECO:0007669"/>
    <property type="project" value="TreeGrafter"/>
</dbReference>
<organism evidence="3 4">
    <name type="scientific">Rhodovulum marinum</name>
    <dbReference type="NCBI Taxonomy" id="320662"/>
    <lineage>
        <taxon>Bacteria</taxon>
        <taxon>Pseudomonadati</taxon>
        <taxon>Pseudomonadota</taxon>
        <taxon>Alphaproteobacteria</taxon>
        <taxon>Rhodobacterales</taxon>
        <taxon>Paracoccaceae</taxon>
        <taxon>Rhodovulum</taxon>
    </lineage>
</organism>
<proteinExistence type="inferred from homology"/>
<gene>
    <name evidence="1" type="primary">lptD</name>
    <name evidence="3" type="ORF">EV662_103190</name>
</gene>
<dbReference type="GO" id="GO:0043165">
    <property type="term" value="P:Gram-negative-bacterium-type cell outer membrane assembly"/>
    <property type="evidence" value="ECO:0007669"/>
    <property type="project" value="UniProtKB-UniRule"/>
</dbReference>
<comment type="similarity">
    <text evidence="1">Belongs to the LptD family.</text>
</comment>
<evidence type="ECO:0000313" key="3">
    <source>
        <dbReference type="EMBL" id="TCP42283.1"/>
    </source>
</evidence>
<name>A0A4R2Q106_9RHOB</name>
<dbReference type="GO" id="GO:0009279">
    <property type="term" value="C:cell outer membrane"/>
    <property type="evidence" value="ECO:0007669"/>
    <property type="project" value="UniProtKB-SubCell"/>
</dbReference>